<accession>A0ABV6S345</accession>
<dbReference type="EMBL" id="JBHLTG010000015">
    <property type="protein sequence ID" value="MFC0682538.1"/>
    <property type="molecule type" value="Genomic_DNA"/>
</dbReference>
<dbReference type="Proteomes" id="UP001589896">
    <property type="component" value="Unassembled WGS sequence"/>
</dbReference>
<sequence length="85" mass="9855">MIDKEKHPVGWALLMYELEDAHEHLGNLIRKMASDPAYGEGNFQVDLGHVYAHLNMAWHRRNTEEDLSDEELEIADRFPADLKPL</sequence>
<reference evidence="1 2" key="1">
    <citation type="submission" date="2024-09" db="EMBL/GenBank/DDBJ databases">
        <authorList>
            <person name="Sun Q."/>
            <person name="Mori K."/>
        </authorList>
    </citation>
    <scope>NUCLEOTIDE SEQUENCE [LARGE SCALE GENOMIC DNA]</scope>
    <source>
        <strain evidence="1 2">KCTC 23076</strain>
    </source>
</reference>
<gene>
    <name evidence="1" type="ORF">ACFFGH_32305</name>
</gene>
<protein>
    <submittedName>
        <fullName evidence="1">Uncharacterized protein</fullName>
    </submittedName>
</protein>
<dbReference type="RefSeq" id="WP_386676646.1">
    <property type="nucleotide sequence ID" value="NZ_JBHLTG010000015.1"/>
</dbReference>
<organism evidence="1 2">
    <name type="scientific">Lysobacter korlensis</name>
    <dbReference type="NCBI Taxonomy" id="553636"/>
    <lineage>
        <taxon>Bacteria</taxon>
        <taxon>Pseudomonadati</taxon>
        <taxon>Pseudomonadota</taxon>
        <taxon>Gammaproteobacteria</taxon>
        <taxon>Lysobacterales</taxon>
        <taxon>Lysobacteraceae</taxon>
        <taxon>Lysobacter</taxon>
    </lineage>
</organism>
<keyword evidence="2" id="KW-1185">Reference proteome</keyword>
<evidence type="ECO:0000313" key="1">
    <source>
        <dbReference type="EMBL" id="MFC0682538.1"/>
    </source>
</evidence>
<evidence type="ECO:0000313" key="2">
    <source>
        <dbReference type="Proteomes" id="UP001589896"/>
    </source>
</evidence>
<proteinExistence type="predicted"/>
<name>A0ABV6S345_9GAMM</name>
<comment type="caution">
    <text evidence="1">The sequence shown here is derived from an EMBL/GenBank/DDBJ whole genome shotgun (WGS) entry which is preliminary data.</text>
</comment>